<proteinExistence type="predicted"/>
<accession>A0A2K8SUT4</accession>
<reference evidence="2 3" key="1">
    <citation type="submission" date="2017-11" db="EMBL/GenBank/DDBJ databases">
        <title>Complete genome of a free-living desiccation-tolerant cyanobacterium and its photosynthetic adaptation to extreme terrestrial habitat.</title>
        <authorList>
            <person name="Shang J."/>
        </authorList>
    </citation>
    <scope>NUCLEOTIDE SEQUENCE [LARGE SCALE GENOMIC DNA]</scope>
    <source>
        <strain evidence="2 3">CCNUN1</strain>
    </source>
</reference>
<dbReference type="RefSeq" id="WP_100897295.1">
    <property type="nucleotide sequence ID" value="NZ_CAWNNC010000001.1"/>
</dbReference>
<dbReference type="OrthoDB" id="573757at2"/>
<sequence>MPLLTWQLWLARDHAADCPLPWQQPSNEDLPPGRVANSFAAILARIGTPAADPKPRGKSPGWPQGQPRNRRIRYPTVKKGTLKQKKQLSKSA</sequence>
<feature type="compositionally biased region" description="Basic residues" evidence="1">
    <location>
        <begin position="80"/>
        <end position="92"/>
    </location>
</feature>
<gene>
    <name evidence="2" type="ORF">COO91_05071</name>
</gene>
<dbReference type="KEGG" id="nfl:COO91_05071"/>
<protein>
    <submittedName>
        <fullName evidence="2">IS4 transposase</fullName>
    </submittedName>
</protein>
<dbReference type="EMBL" id="CP024785">
    <property type="protein sequence ID" value="AUB39083.1"/>
    <property type="molecule type" value="Genomic_DNA"/>
</dbReference>
<organism evidence="2 3">
    <name type="scientific">Nostoc flagelliforme CCNUN1</name>
    <dbReference type="NCBI Taxonomy" id="2038116"/>
    <lineage>
        <taxon>Bacteria</taxon>
        <taxon>Bacillati</taxon>
        <taxon>Cyanobacteriota</taxon>
        <taxon>Cyanophyceae</taxon>
        <taxon>Nostocales</taxon>
        <taxon>Nostocaceae</taxon>
        <taxon>Nostoc</taxon>
    </lineage>
</organism>
<evidence type="ECO:0000313" key="3">
    <source>
        <dbReference type="Proteomes" id="UP000232003"/>
    </source>
</evidence>
<name>A0A2K8SUT4_9NOSO</name>
<evidence type="ECO:0000313" key="2">
    <source>
        <dbReference type="EMBL" id="AUB39083.1"/>
    </source>
</evidence>
<keyword evidence="3" id="KW-1185">Reference proteome</keyword>
<feature type="region of interest" description="Disordered" evidence="1">
    <location>
        <begin position="47"/>
        <end position="92"/>
    </location>
</feature>
<evidence type="ECO:0000256" key="1">
    <source>
        <dbReference type="SAM" id="MobiDB-lite"/>
    </source>
</evidence>
<dbReference type="AlphaFoldDB" id="A0A2K8SUT4"/>
<dbReference type="Proteomes" id="UP000232003">
    <property type="component" value="Chromosome"/>
</dbReference>